<comment type="caution">
    <text evidence="1">The sequence shown here is derived from an EMBL/GenBank/DDBJ whole genome shotgun (WGS) entry which is preliminary data.</text>
</comment>
<proteinExistence type="predicted"/>
<gene>
    <name evidence="1" type="ORF">GT019_17270</name>
</gene>
<dbReference type="RefSeq" id="WP_161744436.1">
    <property type="nucleotide sequence ID" value="NZ_JAAAMV010000013.1"/>
</dbReference>
<organism evidence="1 2">
    <name type="scientific">Paenibacillus glycinis</name>
    <dbReference type="NCBI Taxonomy" id="2697035"/>
    <lineage>
        <taxon>Bacteria</taxon>
        <taxon>Bacillati</taxon>
        <taxon>Bacillota</taxon>
        <taxon>Bacilli</taxon>
        <taxon>Bacillales</taxon>
        <taxon>Paenibacillaceae</taxon>
        <taxon>Paenibacillus</taxon>
    </lineage>
</organism>
<protein>
    <submittedName>
        <fullName evidence="1">Uncharacterized protein</fullName>
    </submittedName>
</protein>
<keyword evidence="2" id="KW-1185">Reference proteome</keyword>
<name>A0ABW9XSH9_9BACL</name>
<dbReference type="EMBL" id="JAAAMV010000013">
    <property type="protein sequence ID" value="NBD25625.1"/>
    <property type="molecule type" value="Genomic_DNA"/>
</dbReference>
<dbReference type="Proteomes" id="UP000665561">
    <property type="component" value="Unassembled WGS sequence"/>
</dbReference>
<evidence type="ECO:0000313" key="2">
    <source>
        <dbReference type="Proteomes" id="UP000665561"/>
    </source>
</evidence>
<accession>A0ABW9XSH9</accession>
<reference evidence="1 2" key="1">
    <citation type="submission" date="2020-01" db="EMBL/GenBank/DDBJ databases">
        <title>Paenibacillus soybeanensis sp. nov. isolated from the nodules of soybean (Glycine max(L.) Merr).</title>
        <authorList>
            <person name="Wang H."/>
        </authorList>
    </citation>
    <scope>NUCLEOTIDE SEQUENCE [LARGE SCALE GENOMIC DNA]</scope>
    <source>
        <strain evidence="1 2">T1</strain>
    </source>
</reference>
<evidence type="ECO:0000313" key="1">
    <source>
        <dbReference type="EMBL" id="NBD25625.1"/>
    </source>
</evidence>
<sequence>MEWDEQRLTKLIANLEYGSAYTVRYKDTDNEDWCYDVWYEKENTFYCLQQIYMSNGEPEEVGEITRHNSSEILVKLVEMSCLIDFQIKEW</sequence>